<dbReference type="AlphaFoldDB" id="A0A1F4V507"/>
<protein>
    <recommendedName>
        <fullName evidence="3">PPM-type phosphatase domain-containing protein</fullName>
    </recommendedName>
</protein>
<dbReference type="SUPFAM" id="SSF63829">
    <property type="entry name" value="Calcium-dependent phosphotriesterase"/>
    <property type="match status" value="1"/>
</dbReference>
<dbReference type="Proteomes" id="UP000178771">
    <property type="component" value="Unassembled WGS sequence"/>
</dbReference>
<gene>
    <name evidence="1" type="ORF">A2982_00380</name>
</gene>
<organism evidence="1 2">
    <name type="scientific">candidate division WWE3 bacterium RIFCSPLOWO2_01_FULL_39_13</name>
    <dbReference type="NCBI Taxonomy" id="1802624"/>
    <lineage>
        <taxon>Bacteria</taxon>
        <taxon>Katanobacteria</taxon>
    </lineage>
</organism>
<proteinExistence type="predicted"/>
<comment type="caution">
    <text evidence="1">The sequence shown here is derived from an EMBL/GenBank/DDBJ whole genome shotgun (WGS) entry which is preliminary data.</text>
</comment>
<dbReference type="InterPro" id="IPR015943">
    <property type="entry name" value="WD40/YVTN_repeat-like_dom_sf"/>
</dbReference>
<dbReference type="Gene3D" id="2.130.10.10">
    <property type="entry name" value="YVTN repeat-like/Quinoprotein amine dehydrogenase"/>
    <property type="match status" value="1"/>
</dbReference>
<evidence type="ECO:0008006" key="3">
    <source>
        <dbReference type="Google" id="ProtNLM"/>
    </source>
</evidence>
<accession>A0A1F4V507</accession>
<dbReference type="STRING" id="1802624.A2982_00380"/>
<dbReference type="EMBL" id="MEVH01000004">
    <property type="protein sequence ID" value="OGC52282.1"/>
    <property type="molecule type" value="Genomic_DNA"/>
</dbReference>
<sequence>MEFSLKIQHLGGNEALSENRIFLTHEFETPEENVLVKRGRLFIAIGLESAAGFDLSSAASLFFETTQESYYRVTDDTPLNAIEKSLNRAYQTLLSFRSENEESGLGSAESNLKFSFCTALIWNKVLYVSYLGHPAAFLIRGAGARNLGTEHPASEIWTNSSILDDDDVIVIGTEEFAKTYPPAEIISSLGSISETLRNQPEHEKLKAILIKTSIKSSVSSESFLDRIRNTRIKNSITNSLRSVQDRIVKSQKLSDKFKFYQSKKAAPISSISRSSQKSAVKPGLSAESVSKRISKVNRRKREARQIMVGLVMIAAAGYAGYRLIYSSPEQNNPESNLTLNSEEKEDKMYSEIMGIQSRNLNYPLIANISDATEKFQPAGLAASKGNVVILLNSANSSLIQVDIETQKIEEIGIGFERAVIIRCGEGLDLCGLYGGHDLYVVDPDTPDNIDRYTINLDGVVDIYPYGRAVYLLTSGGIYKSALDSTSSPEKWSDDGENFFNASSFAVDGSVYVSAGGKIYKYYNKKLVADFSIDSSRLHDPGKIAVQGNTLYVMNLQTHSIALFAKQTGEFLMEIKIEGYTTEAGPSLFTVTRGAKHKIIFLEGSYLYSIDLE</sequence>
<name>A0A1F4V507_UNCKA</name>
<evidence type="ECO:0000313" key="1">
    <source>
        <dbReference type="EMBL" id="OGC52282.1"/>
    </source>
</evidence>
<evidence type="ECO:0000313" key="2">
    <source>
        <dbReference type="Proteomes" id="UP000178771"/>
    </source>
</evidence>
<reference evidence="1 2" key="1">
    <citation type="journal article" date="2016" name="Nat. Commun.">
        <title>Thousands of microbial genomes shed light on interconnected biogeochemical processes in an aquifer system.</title>
        <authorList>
            <person name="Anantharaman K."/>
            <person name="Brown C.T."/>
            <person name="Hug L.A."/>
            <person name="Sharon I."/>
            <person name="Castelle C.J."/>
            <person name="Probst A.J."/>
            <person name="Thomas B.C."/>
            <person name="Singh A."/>
            <person name="Wilkins M.J."/>
            <person name="Karaoz U."/>
            <person name="Brodie E.L."/>
            <person name="Williams K.H."/>
            <person name="Hubbard S.S."/>
            <person name="Banfield J.F."/>
        </authorList>
    </citation>
    <scope>NUCLEOTIDE SEQUENCE [LARGE SCALE GENOMIC DNA]</scope>
</reference>